<dbReference type="AlphaFoldDB" id="A0A5C6BU27"/>
<sequence>MGPTVDGNDRYIPWTTEVKTYRCPSDPGRGAPAYGRTNYAVCLGDSYAQPNGSWVWWDNTQRVGQVWAGKKQIADSAKKAGEINPPPK</sequence>
<evidence type="ECO:0000313" key="1">
    <source>
        <dbReference type="EMBL" id="TWU15187.1"/>
    </source>
</evidence>
<dbReference type="EMBL" id="SJPU01000002">
    <property type="protein sequence ID" value="TWU15187.1"/>
    <property type="molecule type" value="Genomic_DNA"/>
</dbReference>
<dbReference type="Proteomes" id="UP000319908">
    <property type="component" value="Unassembled WGS sequence"/>
</dbReference>
<organism evidence="1 2">
    <name type="scientific">Allorhodopirellula heiligendammensis</name>
    <dbReference type="NCBI Taxonomy" id="2714739"/>
    <lineage>
        <taxon>Bacteria</taxon>
        <taxon>Pseudomonadati</taxon>
        <taxon>Planctomycetota</taxon>
        <taxon>Planctomycetia</taxon>
        <taxon>Pirellulales</taxon>
        <taxon>Pirellulaceae</taxon>
        <taxon>Allorhodopirellula</taxon>
    </lineage>
</organism>
<accession>A0A5C6BU27</accession>
<protein>
    <submittedName>
        <fullName evidence="1">Uncharacterized protein</fullName>
    </submittedName>
</protein>
<gene>
    <name evidence="1" type="ORF">Poly21_23800</name>
</gene>
<proteinExistence type="predicted"/>
<reference evidence="1 2" key="1">
    <citation type="journal article" date="2020" name="Antonie Van Leeuwenhoek">
        <title>Rhodopirellula heiligendammensis sp. nov., Rhodopirellula pilleata sp. nov., and Rhodopirellula solitaria sp. nov. isolated from natural or artificial marine surfaces in Northern Germany and California, USA, and emended description of the genus Rhodopirellula.</title>
        <authorList>
            <person name="Kallscheuer N."/>
            <person name="Wiegand S."/>
            <person name="Jogler M."/>
            <person name="Boedeker C."/>
            <person name="Peeters S.H."/>
            <person name="Rast P."/>
            <person name="Heuer A."/>
            <person name="Jetten M.S.M."/>
            <person name="Rohde M."/>
            <person name="Jogler C."/>
        </authorList>
    </citation>
    <scope>NUCLEOTIDE SEQUENCE [LARGE SCALE GENOMIC DNA]</scope>
    <source>
        <strain evidence="1 2">Poly21</strain>
    </source>
</reference>
<evidence type="ECO:0000313" key="2">
    <source>
        <dbReference type="Proteomes" id="UP000319908"/>
    </source>
</evidence>
<name>A0A5C6BU27_9BACT</name>
<dbReference type="RefSeq" id="WP_302118662.1">
    <property type="nucleotide sequence ID" value="NZ_SJPU01000002.1"/>
</dbReference>
<comment type="caution">
    <text evidence="1">The sequence shown here is derived from an EMBL/GenBank/DDBJ whole genome shotgun (WGS) entry which is preliminary data.</text>
</comment>
<keyword evidence="2" id="KW-1185">Reference proteome</keyword>